<dbReference type="Pfam" id="PF12833">
    <property type="entry name" value="HTH_18"/>
    <property type="match status" value="1"/>
</dbReference>
<feature type="transmembrane region" description="Helical" evidence="4">
    <location>
        <begin position="6"/>
        <end position="23"/>
    </location>
</feature>
<keyword evidence="4" id="KW-1133">Transmembrane helix</keyword>
<dbReference type="InterPro" id="IPR009057">
    <property type="entry name" value="Homeodomain-like_sf"/>
</dbReference>
<evidence type="ECO:0000259" key="5">
    <source>
        <dbReference type="PROSITE" id="PS01124"/>
    </source>
</evidence>
<feature type="transmembrane region" description="Helical" evidence="4">
    <location>
        <begin position="35"/>
        <end position="56"/>
    </location>
</feature>
<feature type="transmembrane region" description="Helical" evidence="4">
    <location>
        <begin position="68"/>
        <end position="87"/>
    </location>
</feature>
<keyword evidence="1" id="KW-0805">Transcription regulation</keyword>
<accession>A0ABX1S041</accession>
<sequence length="371" mass="42482">MSILDISPLLSSILGLFLGIFIISRTSGLGNDKRIRYVLGVLVFLYAYTAFDYYLLLKVDINSILSGGAYLLYHLTGPLFYYFILLFTKNEFNLKKCLLMLVGYTMLRWGLFLPILEYNTVTDLMATGNTLGIWFWIEMEYILATTINILLLVLGYIKLKNTPVYLDLNASQKLNYKWVKLLIILCIGIQIASGFNTVINTETLDTLEFYAKTETLLFAVFFFVLAYSIMHFPVFAFTGAFEDLPEKTRKKYAKSSLTDSSELFKQIETLVVSKKLYLDYDIKLNTLAHTLDKSVHHISQAINQNANMGFSDFINKYRIEAAKPMLLEPKPNTIFAIALDVGFNSKAAFYTAFRKNTYMTPTEFKKAYKPQ</sequence>
<feature type="transmembrane region" description="Helical" evidence="4">
    <location>
        <begin position="133"/>
        <end position="157"/>
    </location>
</feature>
<evidence type="ECO:0000256" key="2">
    <source>
        <dbReference type="ARBA" id="ARBA00023125"/>
    </source>
</evidence>
<evidence type="ECO:0000256" key="4">
    <source>
        <dbReference type="SAM" id="Phobius"/>
    </source>
</evidence>
<keyword evidence="3" id="KW-0804">Transcription</keyword>
<evidence type="ECO:0000313" key="7">
    <source>
        <dbReference type="Proteomes" id="UP000746690"/>
    </source>
</evidence>
<feature type="transmembrane region" description="Helical" evidence="4">
    <location>
        <begin position="99"/>
        <end position="121"/>
    </location>
</feature>
<gene>
    <name evidence="6" type="ORF">HHX25_12085</name>
</gene>
<keyword evidence="2" id="KW-0238">DNA-binding</keyword>
<name>A0ABX1S041_9FLAO</name>
<proteinExistence type="predicted"/>
<protein>
    <submittedName>
        <fullName evidence="6">AraC family transcriptional regulator</fullName>
    </submittedName>
</protein>
<reference evidence="6 7" key="1">
    <citation type="submission" date="2020-04" db="EMBL/GenBank/DDBJ databases">
        <title>A Flavivirga sp. nov.</title>
        <authorList>
            <person name="Sun X."/>
        </authorList>
    </citation>
    <scope>NUCLEOTIDE SEQUENCE [LARGE SCALE GENOMIC DNA]</scope>
    <source>
        <strain evidence="6 7">Y03</strain>
    </source>
</reference>
<dbReference type="SUPFAM" id="SSF46689">
    <property type="entry name" value="Homeodomain-like"/>
    <property type="match status" value="1"/>
</dbReference>
<evidence type="ECO:0000256" key="3">
    <source>
        <dbReference type="ARBA" id="ARBA00023163"/>
    </source>
</evidence>
<keyword evidence="7" id="KW-1185">Reference proteome</keyword>
<keyword evidence="4" id="KW-0472">Membrane</keyword>
<feature type="transmembrane region" description="Helical" evidence="4">
    <location>
        <begin position="216"/>
        <end position="241"/>
    </location>
</feature>
<evidence type="ECO:0000313" key="6">
    <source>
        <dbReference type="EMBL" id="NMH88248.1"/>
    </source>
</evidence>
<dbReference type="Gene3D" id="1.10.10.60">
    <property type="entry name" value="Homeodomain-like"/>
    <property type="match status" value="2"/>
</dbReference>
<dbReference type="InterPro" id="IPR018060">
    <property type="entry name" value="HTH_AraC"/>
</dbReference>
<evidence type="ECO:0000256" key="1">
    <source>
        <dbReference type="ARBA" id="ARBA00023015"/>
    </source>
</evidence>
<keyword evidence="4" id="KW-0812">Transmembrane</keyword>
<dbReference type="PROSITE" id="PS01124">
    <property type="entry name" value="HTH_ARAC_FAMILY_2"/>
    <property type="match status" value="1"/>
</dbReference>
<organism evidence="6 7">
    <name type="scientific">Flavivirga algicola</name>
    <dbReference type="NCBI Taxonomy" id="2729136"/>
    <lineage>
        <taxon>Bacteria</taxon>
        <taxon>Pseudomonadati</taxon>
        <taxon>Bacteroidota</taxon>
        <taxon>Flavobacteriia</taxon>
        <taxon>Flavobacteriales</taxon>
        <taxon>Flavobacteriaceae</taxon>
        <taxon>Flavivirga</taxon>
    </lineage>
</organism>
<feature type="transmembrane region" description="Helical" evidence="4">
    <location>
        <begin position="178"/>
        <end position="196"/>
    </location>
</feature>
<dbReference type="PANTHER" id="PTHR43280:SF29">
    <property type="entry name" value="ARAC-FAMILY TRANSCRIPTIONAL REGULATOR"/>
    <property type="match status" value="1"/>
</dbReference>
<dbReference type="SMART" id="SM00342">
    <property type="entry name" value="HTH_ARAC"/>
    <property type="match status" value="1"/>
</dbReference>
<comment type="caution">
    <text evidence="6">The sequence shown here is derived from an EMBL/GenBank/DDBJ whole genome shotgun (WGS) entry which is preliminary data.</text>
</comment>
<feature type="domain" description="HTH araC/xylS-type" evidence="5">
    <location>
        <begin position="261"/>
        <end position="367"/>
    </location>
</feature>
<dbReference type="RefSeq" id="WP_169673664.1">
    <property type="nucleotide sequence ID" value="NZ_JABBHF010000006.1"/>
</dbReference>
<dbReference type="EMBL" id="JABBHF010000006">
    <property type="protein sequence ID" value="NMH88248.1"/>
    <property type="molecule type" value="Genomic_DNA"/>
</dbReference>
<dbReference type="PANTHER" id="PTHR43280">
    <property type="entry name" value="ARAC-FAMILY TRANSCRIPTIONAL REGULATOR"/>
    <property type="match status" value="1"/>
</dbReference>
<dbReference type="Proteomes" id="UP000746690">
    <property type="component" value="Unassembled WGS sequence"/>
</dbReference>